<gene>
    <name evidence="2" type="ORF">O181_012631</name>
</gene>
<comment type="caution">
    <text evidence="2">The sequence shown here is derived from an EMBL/GenBank/DDBJ whole genome shotgun (WGS) entry which is preliminary data.</text>
</comment>
<proteinExistence type="predicted"/>
<reference evidence="2" key="1">
    <citation type="submission" date="2021-03" db="EMBL/GenBank/DDBJ databases">
        <title>Draft genome sequence of rust myrtle Austropuccinia psidii MF-1, a brazilian biotype.</title>
        <authorList>
            <person name="Quecine M.C."/>
            <person name="Pachon D.M.R."/>
            <person name="Bonatelli M.L."/>
            <person name="Correr F.H."/>
            <person name="Franceschini L.M."/>
            <person name="Leite T.F."/>
            <person name="Margarido G.R.A."/>
            <person name="Almeida C.A."/>
            <person name="Ferrarezi J.A."/>
            <person name="Labate C.A."/>
        </authorList>
    </citation>
    <scope>NUCLEOTIDE SEQUENCE</scope>
    <source>
        <strain evidence="2">MF-1</strain>
    </source>
</reference>
<sequence>MKGSDLEKSTGVYYRKSVLTLQEIQSDNQMCNKLKELDPFIHARIIHFSKGASDDNKEIINNANLPNFCQTEWTTQESNQFRKFPNAIISQDGFYNKSHTNNRDLNPWTYCIFSFI</sequence>
<evidence type="ECO:0000259" key="1">
    <source>
        <dbReference type="Pfam" id="PF20515"/>
    </source>
</evidence>
<dbReference type="Proteomes" id="UP000765509">
    <property type="component" value="Unassembled WGS sequence"/>
</dbReference>
<accession>A0A9Q3GMH5</accession>
<keyword evidence="3" id="KW-1185">Reference proteome</keyword>
<organism evidence="2 3">
    <name type="scientific">Austropuccinia psidii MF-1</name>
    <dbReference type="NCBI Taxonomy" id="1389203"/>
    <lineage>
        <taxon>Eukaryota</taxon>
        <taxon>Fungi</taxon>
        <taxon>Dikarya</taxon>
        <taxon>Basidiomycota</taxon>
        <taxon>Pucciniomycotina</taxon>
        <taxon>Pucciniomycetes</taxon>
        <taxon>Pucciniales</taxon>
        <taxon>Sphaerophragmiaceae</taxon>
        <taxon>Austropuccinia</taxon>
    </lineage>
</organism>
<evidence type="ECO:0000313" key="2">
    <source>
        <dbReference type="EMBL" id="MBW0472916.1"/>
    </source>
</evidence>
<dbReference type="EMBL" id="AVOT02003242">
    <property type="protein sequence ID" value="MBW0472916.1"/>
    <property type="molecule type" value="Genomic_DNA"/>
</dbReference>
<evidence type="ECO:0000313" key="3">
    <source>
        <dbReference type="Proteomes" id="UP000765509"/>
    </source>
</evidence>
<dbReference type="AlphaFoldDB" id="A0A9Q3GMH5"/>
<name>A0A9Q3GMH5_9BASI</name>
<protein>
    <recommendedName>
        <fullName evidence="1">Tet-like 2OG-Fe(II) oxygenase domain-containing protein</fullName>
    </recommendedName>
</protein>
<dbReference type="Pfam" id="PF20515">
    <property type="entry name" value="2OG-FeII_Oxy_6"/>
    <property type="match status" value="1"/>
</dbReference>
<dbReference type="InterPro" id="IPR046798">
    <property type="entry name" value="2OG-FeII_Oxy_6"/>
</dbReference>
<feature type="domain" description="Tet-like 2OG-Fe(II) oxygenase" evidence="1">
    <location>
        <begin position="27"/>
        <end position="115"/>
    </location>
</feature>